<comment type="caution">
    <text evidence="11">The sequence shown here is derived from an EMBL/GenBank/DDBJ whole genome shotgun (WGS) entry which is preliminary data.</text>
</comment>
<dbReference type="PANTHER" id="PTHR46107:SF3">
    <property type="entry name" value="THIOREDOXIN DOMAIN-CONTAINING PROTEIN"/>
    <property type="match status" value="1"/>
</dbReference>
<keyword evidence="7" id="KW-1015">Disulfide bond</keyword>
<proteinExistence type="predicted"/>
<dbReference type="EMBL" id="MU827332">
    <property type="protein sequence ID" value="KAJ7354851.1"/>
    <property type="molecule type" value="Genomic_DNA"/>
</dbReference>
<feature type="compositionally biased region" description="Acidic residues" evidence="9">
    <location>
        <begin position="85"/>
        <end position="99"/>
    </location>
</feature>
<reference evidence="11" key="1">
    <citation type="submission" date="2023-01" db="EMBL/GenBank/DDBJ databases">
        <title>Genome assembly of the deep-sea coral Lophelia pertusa.</title>
        <authorList>
            <person name="Herrera S."/>
            <person name="Cordes E."/>
        </authorList>
    </citation>
    <scope>NUCLEOTIDE SEQUENCE</scope>
    <source>
        <strain evidence="11">USNM1676648</strain>
        <tissue evidence="11">Polyp</tissue>
    </source>
</reference>
<keyword evidence="5" id="KW-0249">Electron transport</keyword>
<feature type="region of interest" description="Disordered" evidence="9">
    <location>
        <begin position="67"/>
        <end position="119"/>
    </location>
</feature>
<keyword evidence="8" id="KW-0676">Redox-active center</keyword>
<keyword evidence="2" id="KW-0813">Transport</keyword>
<evidence type="ECO:0000256" key="1">
    <source>
        <dbReference type="ARBA" id="ARBA00004389"/>
    </source>
</evidence>
<name>A0A9X0CI66_9CNID</name>
<dbReference type="PANTHER" id="PTHR46107">
    <property type="entry name" value="DUMPY: SHORTER THAN WILD-TYPE"/>
    <property type="match status" value="1"/>
</dbReference>
<keyword evidence="10 11" id="KW-0812">Transmembrane</keyword>
<dbReference type="GO" id="GO:0015036">
    <property type="term" value="F:disulfide oxidoreductase activity"/>
    <property type="evidence" value="ECO:0007669"/>
    <property type="project" value="TreeGrafter"/>
</dbReference>
<dbReference type="OrthoDB" id="7869097at2759"/>
<keyword evidence="6 10" id="KW-1133">Transmembrane helix</keyword>
<evidence type="ECO:0000256" key="6">
    <source>
        <dbReference type="ARBA" id="ARBA00022989"/>
    </source>
</evidence>
<evidence type="ECO:0000256" key="7">
    <source>
        <dbReference type="ARBA" id="ARBA00023157"/>
    </source>
</evidence>
<organism evidence="11 12">
    <name type="scientific">Desmophyllum pertusum</name>
    <dbReference type="NCBI Taxonomy" id="174260"/>
    <lineage>
        <taxon>Eukaryota</taxon>
        <taxon>Metazoa</taxon>
        <taxon>Cnidaria</taxon>
        <taxon>Anthozoa</taxon>
        <taxon>Hexacorallia</taxon>
        <taxon>Scleractinia</taxon>
        <taxon>Caryophylliina</taxon>
        <taxon>Caryophylliidae</taxon>
        <taxon>Desmophyllum</taxon>
    </lineage>
</organism>
<dbReference type="GO" id="GO:0005789">
    <property type="term" value="C:endoplasmic reticulum membrane"/>
    <property type="evidence" value="ECO:0007669"/>
    <property type="project" value="UniProtKB-SubCell"/>
</dbReference>
<evidence type="ECO:0000256" key="5">
    <source>
        <dbReference type="ARBA" id="ARBA00022982"/>
    </source>
</evidence>
<keyword evidence="4" id="KW-0256">Endoplasmic reticulum</keyword>
<evidence type="ECO:0000313" key="12">
    <source>
        <dbReference type="Proteomes" id="UP001163046"/>
    </source>
</evidence>
<evidence type="ECO:0000256" key="8">
    <source>
        <dbReference type="ARBA" id="ARBA00023284"/>
    </source>
</evidence>
<accession>A0A9X0CI66</accession>
<evidence type="ECO:0000256" key="9">
    <source>
        <dbReference type="SAM" id="MobiDB-lite"/>
    </source>
</evidence>
<evidence type="ECO:0000256" key="3">
    <source>
        <dbReference type="ARBA" id="ARBA00022729"/>
    </source>
</evidence>
<evidence type="ECO:0000256" key="2">
    <source>
        <dbReference type="ARBA" id="ARBA00022448"/>
    </source>
</evidence>
<evidence type="ECO:0000256" key="10">
    <source>
        <dbReference type="SAM" id="Phobius"/>
    </source>
</evidence>
<gene>
    <name evidence="11" type="primary">TMX4</name>
    <name evidence="11" type="ORF">OS493_029857</name>
</gene>
<dbReference type="AlphaFoldDB" id="A0A9X0CI66"/>
<dbReference type="Proteomes" id="UP001163046">
    <property type="component" value="Unassembled WGS sequence"/>
</dbReference>
<feature type="compositionally biased region" description="Basic and acidic residues" evidence="9">
    <location>
        <begin position="100"/>
        <end position="110"/>
    </location>
</feature>
<sequence>MGCIGLTFKFSVLLKDLHELLTVTYGLPAWVSYTIFGVSTVLTGLLLGVGIVFLSDCIFGAPSYQSTQVPAQPLTKESDEKGSGEEDNDEEDEYEETEEKQENKTDESGVRKRVAATTD</sequence>
<keyword evidence="12" id="KW-1185">Reference proteome</keyword>
<keyword evidence="10" id="KW-0472">Membrane</keyword>
<protein>
    <submittedName>
        <fullName evidence="11">Thioredoxin- transmembrane protein 4</fullName>
    </submittedName>
</protein>
<evidence type="ECO:0000256" key="4">
    <source>
        <dbReference type="ARBA" id="ARBA00022824"/>
    </source>
</evidence>
<dbReference type="InterPro" id="IPR052454">
    <property type="entry name" value="TMX_domain-containing"/>
</dbReference>
<feature type="transmembrane region" description="Helical" evidence="10">
    <location>
        <begin position="30"/>
        <end position="54"/>
    </location>
</feature>
<evidence type="ECO:0000313" key="11">
    <source>
        <dbReference type="EMBL" id="KAJ7354851.1"/>
    </source>
</evidence>
<keyword evidence="3" id="KW-0732">Signal</keyword>
<comment type="subcellular location">
    <subcellularLocation>
        <location evidence="1">Endoplasmic reticulum membrane</location>
        <topology evidence="1">Single-pass membrane protein</topology>
    </subcellularLocation>
</comment>